<dbReference type="eggNOG" id="arCOG04526">
    <property type="taxonomic scope" value="Archaea"/>
</dbReference>
<dbReference type="SUPFAM" id="SSF53335">
    <property type="entry name" value="S-adenosyl-L-methionine-dependent methyltransferases"/>
    <property type="match status" value="1"/>
</dbReference>
<reference evidence="1 2" key="1">
    <citation type="journal article" date="2013" name="PLoS ONE">
        <title>Assembly-driven community genomics of a hypersaline microbial ecosystem.</title>
        <authorList>
            <person name="Podell S."/>
            <person name="Ugalde J.A."/>
            <person name="Narasingarao P."/>
            <person name="Banfield J.F."/>
            <person name="Heidelberg K.B."/>
            <person name="Allen E.E."/>
        </authorList>
    </citation>
    <scope>NUCLEOTIDE SEQUENCE [LARGE SCALE GENOMIC DNA]</scope>
    <source>
        <strain evidence="2">J07HQW2</strain>
    </source>
</reference>
<evidence type="ECO:0000313" key="1">
    <source>
        <dbReference type="EMBL" id="ERG94606.1"/>
    </source>
</evidence>
<protein>
    <recommendedName>
        <fullName evidence="3">Methyltransferase domain protein</fullName>
    </recommendedName>
</protein>
<gene>
    <name evidence="1" type="ORF">J07HQW2_01042</name>
</gene>
<name>U1PQJ6_9EURY</name>
<dbReference type="Gene3D" id="3.40.50.150">
    <property type="entry name" value="Vaccinia Virus protein VP39"/>
    <property type="match status" value="1"/>
</dbReference>
<dbReference type="EMBL" id="KE356561">
    <property type="protein sequence ID" value="ERG94606.1"/>
    <property type="molecule type" value="Genomic_DNA"/>
</dbReference>
<dbReference type="HOGENOM" id="CLU_884561_0_0_2"/>
<accession>U1PQJ6</accession>
<proteinExistence type="predicted"/>
<dbReference type="RefSeq" id="WP_021054097.1">
    <property type="nucleotide sequence ID" value="NZ_KE356561.1"/>
</dbReference>
<evidence type="ECO:0000313" key="2">
    <source>
        <dbReference type="Proteomes" id="UP000030710"/>
    </source>
</evidence>
<dbReference type="Proteomes" id="UP000030710">
    <property type="component" value="Unassembled WGS sequence"/>
</dbReference>
<organism evidence="1 2">
    <name type="scientific">Haloquadratum walsbyi J07HQW2</name>
    <dbReference type="NCBI Taxonomy" id="1238425"/>
    <lineage>
        <taxon>Archaea</taxon>
        <taxon>Methanobacteriati</taxon>
        <taxon>Methanobacteriota</taxon>
        <taxon>Stenosarchaea group</taxon>
        <taxon>Halobacteria</taxon>
        <taxon>Halobacteriales</taxon>
        <taxon>Haloferacaceae</taxon>
        <taxon>Haloquadratum</taxon>
    </lineage>
</organism>
<evidence type="ECO:0008006" key="3">
    <source>
        <dbReference type="Google" id="ProtNLM"/>
    </source>
</evidence>
<dbReference type="AlphaFoldDB" id="U1PQJ6"/>
<sequence>MGESYTGTVKMDVDHALVRYLEAKRTVDDRSFSRRVREILTELLPPEPQIIDIGAGTGATVPRLLDLGIGGSYRGIDSSEQLTAYAHAVRSRELRFRDFEVTTAPEYKFTVSNISGTDTDTDTNTTSDAESSLDVVFETDDALAAASDADDIDLLMAQQFMDLVPIEQALGVFLDALRPGGLAYFPLTFDGTTVFQPDHPADDAVETAYHDAIDAVPDRDSHAGRHLLDTLRNRPGAVRAVDAADAVVYPQENRYTGDEQYYLQQLLTFVEETVTSDAVPEIDDWLASRRQQISDGVLSYVGHRYDILYQTSTERS</sequence>
<dbReference type="STRING" id="1238425.J07HQW2_01042"/>
<dbReference type="InterPro" id="IPR029063">
    <property type="entry name" value="SAM-dependent_MTases_sf"/>
</dbReference>